<dbReference type="Gene3D" id="2.40.33.20">
    <property type="entry name" value="PK beta-barrel domain-like"/>
    <property type="match status" value="1"/>
</dbReference>
<dbReference type="AlphaFoldDB" id="A0A240CBW1"/>
<dbReference type="GO" id="GO:0030151">
    <property type="term" value="F:molybdenum ion binding"/>
    <property type="evidence" value="ECO:0007669"/>
    <property type="project" value="InterPro"/>
</dbReference>
<dbReference type="EMBL" id="BMCB01000002">
    <property type="protein sequence ID" value="GGA83502.1"/>
    <property type="molecule type" value="Genomic_DNA"/>
</dbReference>
<dbReference type="InterPro" id="IPR011037">
    <property type="entry name" value="Pyrv_Knase-like_insert_dom_sf"/>
</dbReference>
<dbReference type="EMBL" id="LT906464">
    <property type="protein sequence ID" value="SNW04558.1"/>
    <property type="molecule type" value="Genomic_DNA"/>
</dbReference>
<dbReference type="Proteomes" id="UP000652995">
    <property type="component" value="Unassembled WGS sequence"/>
</dbReference>
<dbReference type="GO" id="GO:0030170">
    <property type="term" value="F:pyridoxal phosphate binding"/>
    <property type="evidence" value="ECO:0007669"/>
    <property type="project" value="InterPro"/>
</dbReference>
<sequence>MTRQIQKLYVGKVKEHGDANATDLMSQTWTTAAFKREISEPVWLGTEGLQGDAVGDTRHHGGTEKALFAYAADYYPVFSAQYEQEIPTGSNGENISVIGMNEQTVCIGDVYQVGEAVIQVSQPRRPCWKPSRRLGILEFAKMLEDTGKTGWYYRVLQEGYIQQGDVLVLQERPYPDWTIQRMNDTLQGKADKTDIKVLQEADFTPESWHHSLEKRLTGAAIDDSARLYGPNI</sequence>
<accession>A0A240CBW1</accession>
<keyword evidence="5" id="KW-1185">Reference proteome</keyword>
<dbReference type="PROSITE" id="PS51340">
    <property type="entry name" value="MOSC"/>
    <property type="match status" value="1"/>
</dbReference>
<organism evidence="3 4">
    <name type="scientific">Staphylococcus muscae</name>
    <dbReference type="NCBI Taxonomy" id="1294"/>
    <lineage>
        <taxon>Bacteria</taxon>
        <taxon>Bacillati</taxon>
        <taxon>Bacillota</taxon>
        <taxon>Bacilli</taxon>
        <taxon>Bacillales</taxon>
        <taxon>Staphylococcaceae</taxon>
        <taxon>Staphylococcus</taxon>
    </lineage>
</organism>
<protein>
    <submittedName>
        <fullName evidence="3">MOSC domain-containing protein</fullName>
    </submittedName>
</protein>
<evidence type="ECO:0000313" key="2">
    <source>
        <dbReference type="EMBL" id="GGA83502.1"/>
    </source>
</evidence>
<gene>
    <name evidence="3" type="primary">yiiM</name>
    <name evidence="2" type="ORF">GCM10007183_04670</name>
    <name evidence="3" type="ORF">SAMEA4412661_02024</name>
</gene>
<evidence type="ECO:0000259" key="1">
    <source>
        <dbReference type="PROSITE" id="PS51340"/>
    </source>
</evidence>
<dbReference type="OrthoDB" id="9786134at2"/>
<reference evidence="2" key="1">
    <citation type="journal article" date="2014" name="Int. J. Syst. Evol. Microbiol.">
        <title>Complete genome of a new Firmicutes species belonging to the dominant human colonic microbiota ('Ruminococcus bicirculans') reveals two chromosomes and a selective capacity to utilize plant glucans.</title>
        <authorList>
            <consortium name="NISC Comparative Sequencing Program"/>
            <person name="Wegmann U."/>
            <person name="Louis P."/>
            <person name="Goesmann A."/>
            <person name="Henrissat B."/>
            <person name="Duncan S.H."/>
            <person name="Flint H.J."/>
        </authorList>
    </citation>
    <scope>NUCLEOTIDE SEQUENCE</scope>
    <source>
        <strain evidence="2">CCM 4175</strain>
    </source>
</reference>
<dbReference type="KEGG" id="smus:C7J88_06745"/>
<proteinExistence type="predicted"/>
<reference evidence="3 4" key="2">
    <citation type="submission" date="2017-06" db="EMBL/GenBank/DDBJ databases">
        <authorList>
            <consortium name="Pathogen Informatics"/>
        </authorList>
    </citation>
    <scope>NUCLEOTIDE SEQUENCE [LARGE SCALE GENOMIC DNA]</scope>
    <source>
        <strain evidence="3 4">NCTC13833</strain>
    </source>
</reference>
<reference evidence="5" key="3">
    <citation type="journal article" date="2019" name="Int. J. Syst. Evol. Microbiol.">
        <title>The Global Catalogue of Microorganisms (GCM) 10K type strain sequencing project: providing services to taxonomists for standard genome sequencing and annotation.</title>
        <authorList>
            <consortium name="The Broad Institute Genomics Platform"/>
            <consortium name="The Broad Institute Genome Sequencing Center for Infectious Disease"/>
            <person name="Wu L."/>
            <person name="Ma J."/>
        </authorList>
    </citation>
    <scope>NUCLEOTIDE SEQUENCE [LARGE SCALE GENOMIC DNA]</scope>
    <source>
        <strain evidence="5">CCM 4175</strain>
    </source>
</reference>
<dbReference type="PANTHER" id="PTHR30212">
    <property type="entry name" value="PROTEIN YIIM"/>
    <property type="match status" value="1"/>
</dbReference>
<evidence type="ECO:0000313" key="4">
    <source>
        <dbReference type="Proteomes" id="UP000243706"/>
    </source>
</evidence>
<dbReference type="GO" id="GO:0003824">
    <property type="term" value="F:catalytic activity"/>
    <property type="evidence" value="ECO:0007669"/>
    <property type="project" value="InterPro"/>
</dbReference>
<feature type="domain" description="MOSC" evidence="1">
    <location>
        <begin position="36"/>
        <end position="170"/>
    </location>
</feature>
<dbReference type="Pfam" id="PF03473">
    <property type="entry name" value="MOSC"/>
    <property type="match status" value="1"/>
</dbReference>
<evidence type="ECO:0000313" key="5">
    <source>
        <dbReference type="Proteomes" id="UP000652995"/>
    </source>
</evidence>
<dbReference type="InterPro" id="IPR005302">
    <property type="entry name" value="MoCF_Sase_C"/>
</dbReference>
<name>A0A240CBW1_9STAP</name>
<dbReference type="InterPro" id="IPR052353">
    <property type="entry name" value="Benzoxazolinone_Detox_Enz"/>
</dbReference>
<dbReference type="SUPFAM" id="SSF50800">
    <property type="entry name" value="PK beta-barrel domain-like"/>
    <property type="match status" value="1"/>
</dbReference>
<reference evidence="2" key="4">
    <citation type="submission" date="2024-05" db="EMBL/GenBank/DDBJ databases">
        <authorList>
            <person name="Sun Q."/>
            <person name="Sedlacek I."/>
        </authorList>
    </citation>
    <scope>NUCLEOTIDE SEQUENCE</scope>
    <source>
        <strain evidence="2">CCM 4175</strain>
    </source>
</reference>
<dbReference type="RefSeq" id="WP_095118005.1">
    <property type="nucleotide sequence ID" value="NZ_BMCB01000002.1"/>
</dbReference>
<dbReference type="PANTHER" id="PTHR30212:SF2">
    <property type="entry name" value="PROTEIN YIIM"/>
    <property type="match status" value="1"/>
</dbReference>
<evidence type="ECO:0000313" key="3">
    <source>
        <dbReference type="EMBL" id="SNW04558.1"/>
    </source>
</evidence>
<dbReference type="Proteomes" id="UP000243706">
    <property type="component" value="Chromosome 1"/>
</dbReference>